<gene>
    <name evidence="3" type="ORF">H9L23_06590</name>
</gene>
<dbReference type="InterPro" id="IPR029058">
    <property type="entry name" value="AB_hydrolase_fold"/>
</dbReference>
<evidence type="ECO:0000259" key="2">
    <source>
        <dbReference type="Pfam" id="PF12697"/>
    </source>
</evidence>
<name>A0A7G9QK76_9SPHI</name>
<dbReference type="GO" id="GO:0016787">
    <property type="term" value="F:hydrolase activity"/>
    <property type="evidence" value="ECO:0007669"/>
    <property type="project" value="UniProtKB-KW"/>
</dbReference>
<dbReference type="AlphaFoldDB" id="A0A7G9QK76"/>
<keyword evidence="1" id="KW-0732">Signal</keyword>
<accession>A0A7G9QK76</accession>
<feature type="domain" description="AB hydrolase-1" evidence="2">
    <location>
        <begin position="32"/>
        <end position="242"/>
    </location>
</feature>
<dbReference type="Gene3D" id="3.40.50.1820">
    <property type="entry name" value="alpha/beta hydrolase"/>
    <property type="match status" value="1"/>
</dbReference>
<dbReference type="RefSeq" id="WP_187594214.1">
    <property type="nucleotide sequence ID" value="NZ_CP060723.1"/>
</dbReference>
<dbReference type="SUPFAM" id="SSF53474">
    <property type="entry name" value="alpha/beta-Hydrolases"/>
    <property type="match status" value="1"/>
</dbReference>
<proteinExistence type="predicted"/>
<evidence type="ECO:0000313" key="4">
    <source>
        <dbReference type="Proteomes" id="UP000515806"/>
    </source>
</evidence>
<keyword evidence="3" id="KW-0378">Hydrolase</keyword>
<dbReference type="EMBL" id="CP060723">
    <property type="protein sequence ID" value="QNN43751.1"/>
    <property type="molecule type" value="Genomic_DNA"/>
</dbReference>
<evidence type="ECO:0000256" key="1">
    <source>
        <dbReference type="SAM" id="SignalP"/>
    </source>
</evidence>
<dbReference type="Pfam" id="PF12697">
    <property type="entry name" value="Abhydrolase_6"/>
    <property type="match status" value="1"/>
</dbReference>
<organism evidence="3 4">
    <name type="scientific">Pedobacter roseus</name>
    <dbReference type="NCBI Taxonomy" id="336820"/>
    <lineage>
        <taxon>Bacteria</taxon>
        <taxon>Pseudomonadati</taxon>
        <taxon>Bacteroidota</taxon>
        <taxon>Sphingobacteriia</taxon>
        <taxon>Sphingobacteriales</taxon>
        <taxon>Sphingobacteriaceae</taxon>
        <taxon>Pedobacter</taxon>
    </lineage>
</organism>
<dbReference type="Proteomes" id="UP000515806">
    <property type="component" value="Chromosome"/>
</dbReference>
<dbReference type="PANTHER" id="PTHR37017">
    <property type="entry name" value="AB HYDROLASE-1 DOMAIN-CONTAINING PROTEIN-RELATED"/>
    <property type="match status" value="1"/>
</dbReference>
<reference evidence="3 4" key="1">
    <citation type="submission" date="2020-08" db="EMBL/GenBank/DDBJ databases">
        <title>Genome sequence of Pedobacter roseus KACC 11594T.</title>
        <authorList>
            <person name="Hyun D.-W."/>
            <person name="Bae J.-W."/>
        </authorList>
    </citation>
    <scope>NUCLEOTIDE SEQUENCE [LARGE SCALE GENOMIC DNA]</scope>
    <source>
        <strain evidence="3 4">KACC 11594</strain>
    </source>
</reference>
<dbReference type="InterPro" id="IPR052897">
    <property type="entry name" value="Sec-Metab_Biosynth_Hydrolase"/>
</dbReference>
<keyword evidence="4" id="KW-1185">Reference proteome</keyword>
<sequence length="252" mass="27222">MKTLKFYSLILLALMVNASIYAQNANTEKPTIIFVHGIWADGSSFAYQIGALQAKGYQVISVQNPITSLADDVAATQRAIDQVKGKVLLVGHSWGGFVITQAGNDPKVIGMVYLAAYGPDLGESLLAVSANGPKTELTKYLAPTNGFVYISEAGVKSVFANDLSPKQQALVYATQTPAFHTVFEDKSGTPAWKNKPSWYVLAKNDKTIAPDLQRFMAKRMNAKTIEIESSHVVMISHAKEVLNVIEAAASAK</sequence>
<dbReference type="KEGG" id="proe:H9L23_06590"/>
<dbReference type="PANTHER" id="PTHR37017:SF11">
    <property type="entry name" value="ESTERASE_LIPASE_THIOESTERASE DOMAIN-CONTAINING PROTEIN"/>
    <property type="match status" value="1"/>
</dbReference>
<evidence type="ECO:0000313" key="3">
    <source>
        <dbReference type="EMBL" id="QNN43751.1"/>
    </source>
</evidence>
<dbReference type="InterPro" id="IPR000073">
    <property type="entry name" value="AB_hydrolase_1"/>
</dbReference>
<feature type="chain" id="PRO_5028863507" evidence="1">
    <location>
        <begin position="23"/>
        <end position="252"/>
    </location>
</feature>
<feature type="signal peptide" evidence="1">
    <location>
        <begin position="1"/>
        <end position="22"/>
    </location>
</feature>
<protein>
    <submittedName>
        <fullName evidence="3">Alpha/beta hydrolase</fullName>
    </submittedName>
</protein>